<evidence type="ECO:0000259" key="3">
    <source>
        <dbReference type="PROSITE" id="PS50158"/>
    </source>
</evidence>
<reference evidence="4 5" key="1">
    <citation type="submission" date="2024-09" db="EMBL/GenBank/DDBJ databases">
        <title>Chromosome-scale assembly of Riccia sorocarpa.</title>
        <authorList>
            <person name="Paukszto L."/>
        </authorList>
    </citation>
    <scope>NUCLEOTIDE SEQUENCE [LARGE SCALE GENOMIC DNA]</scope>
    <source>
        <strain evidence="4">LP-2024</strain>
        <tissue evidence="4">Aerial parts of the thallus</tissue>
    </source>
</reference>
<evidence type="ECO:0000256" key="2">
    <source>
        <dbReference type="SAM" id="MobiDB-lite"/>
    </source>
</evidence>
<dbReference type="PROSITE" id="PS50158">
    <property type="entry name" value="ZF_CCHC"/>
    <property type="match status" value="1"/>
</dbReference>
<feature type="region of interest" description="Disordered" evidence="2">
    <location>
        <begin position="97"/>
        <end position="143"/>
    </location>
</feature>
<dbReference type="EMBL" id="JBJQOH010000004">
    <property type="protein sequence ID" value="KAL3688833.1"/>
    <property type="molecule type" value="Genomic_DNA"/>
</dbReference>
<protein>
    <recommendedName>
        <fullName evidence="3">CCHC-type domain-containing protein</fullName>
    </recommendedName>
</protein>
<evidence type="ECO:0000256" key="1">
    <source>
        <dbReference type="PROSITE-ProRule" id="PRU00047"/>
    </source>
</evidence>
<dbReference type="PANTHER" id="PTHR31286:SF180">
    <property type="entry name" value="OS10G0362600 PROTEIN"/>
    <property type="match status" value="1"/>
</dbReference>
<evidence type="ECO:0000313" key="4">
    <source>
        <dbReference type="EMBL" id="KAL3688833.1"/>
    </source>
</evidence>
<gene>
    <name evidence="4" type="ORF">R1sor_015142</name>
</gene>
<comment type="caution">
    <text evidence="4">The sequence shown here is derived from an EMBL/GenBank/DDBJ whole genome shotgun (WGS) entry which is preliminary data.</text>
</comment>
<keyword evidence="1" id="KW-0862">Zinc</keyword>
<feature type="compositionally biased region" description="Low complexity" evidence="2">
    <location>
        <begin position="495"/>
        <end position="508"/>
    </location>
</feature>
<evidence type="ECO:0000313" key="5">
    <source>
        <dbReference type="Proteomes" id="UP001633002"/>
    </source>
</evidence>
<accession>A0ABD3HBF8</accession>
<keyword evidence="5" id="KW-1185">Reference proteome</keyword>
<dbReference type="InterPro" id="IPR036875">
    <property type="entry name" value="Znf_CCHC_sf"/>
</dbReference>
<keyword evidence="1" id="KW-0479">Metal-binding</keyword>
<dbReference type="Gene3D" id="4.10.60.10">
    <property type="entry name" value="Zinc finger, CCHC-type"/>
    <property type="match status" value="1"/>
</dbReference>
<dbReference type="AlphaFoldDB" id="A0ABD3HBF8"/>
<feature type="region of interest" description="Disordered" evidence="2">
    <location>
        <begin position="479"/>
        <end position="597"/>
    </location>
</feature>
<name>A0ABD3HBF8_9MARC</name>
<dbReference type="Proteomes" id="UP001633002">
    <property type="component" value="Unassembled WGS sequence"/>
</dbReference>
<dbReference type="InterPro" id="IPR001878">
    <property type="entry name" value="Znf_CCHC"/>
</dbReference>
<dbReference type="GO" id="GO:0008270">
    <property type="term" value="F:zinc ion binding"/>
    <property type="evidence" value="ECO:0007669"/>
    <property type="project" value="UniProtKB-KW"/>
</dbReference>
<feature type="domain" description="CCHC-type" evidence="3">
    <location>
        <begin position="468"/>
        <end position="482"/>
    </location>
</feature>
<dbReference type="InterPro" id="IPR040256">
    <property type="entry name" value="At4g02000-like"/>
</dbReference>
<organism evidence="4 5">
    <name type="scientific">Riccia sorocarpa</name>
    <dbReference type="NCBI Taxonomy" id="122646"/>
    <lineage>
        <taxon>Eukaryota</taxon>
        <taxon>Viridiplantae</taxon>
        <taxon>Streptophyta</taxon>
        <taxon>Embryophyta</taxon>
        <taxon>Marchantiophyta</taxon>
        <taxon>Marchantiopsida</taxon>
        <taxon>Marchantiidae</taxon>
        <taxon>Marchantiales</taxon>
        <taxon>Ricciaceae</taxon>
        <taxon>Riccia</taxon>
    </lineage>
</organism>
<feature type="region of interest" description="Disordered" evidence="2">
    <location>
        <begin position="148"/>
        <end position="167"/>
    </location>
</feature>
<dbReference type="PANTHER" id="PTHR31286">
    <property type="entry name" value="GLYCINE-RICH CELL WALL STRUCTURAL PROTEIN 1.8-LIKE"/>
    <property type="match status" value="1"/>
</dbReference>
<feature type="compositionally biased region" description="Basic and acidic residues" evidence="2">
    <location>
        <begin position="518"/>
        <end position="532"/>
    </location>
</feature>
<feature type="compositionally biased region" description="Polar residues" evidence="2">
    <location>
        <begin position="545"/>
        <end position="563"/>
    </location>
</feature>
<feature type="compositionally biased region" description="Polar residues" evidence="2">
    <location>
        <begin position="124"/>
        <end position="137"/>
    </location>
</feature>
<dbReference type="SMART" id="SM00343">
    <property type="entry name" value="ZnF_C2HC"/>
    <property type="match status" value="1"/>
</dbReference>
<dbReference type="SUPFAM" id="SSF57756">
    <property type="entry name" value="Retrovirus zinc finger-like domains"/>
    <property type="match status" value="1"/>
</dbReference>
<keyword evidence="1" id="KW-0863">Zinc-finger</keyword>
<sequence length="597" mass="66295">MHVISEADSHGPRDGVRIDALFVNSSSSFRNAQATPFESTYITKVAAIDKSTRSIPGDNSWLGLAVDRRCSKSPITKRTRTMNSGSGLEQLAHQIASQVANRPSDQGGKPSMSALNNGEAEKTSGLNTKDPTSTGGQRTPLAPRLLNTGLQYGAPHNNSTTLPPPPAQPPVNPAARTYAGVAASTHGAGRRMQDTRARNAESWRLARERRERYLRTVTRSEECINKNRERFDKINEVATDPYPEHKQNVTPTEVHHQEVRDMFQFLKQWHQATPGKKIVRAEVSHQELINRNEYLRARSFVLYTVDISPSRKAILDWAQVILHQQFDINVERVRVLNRHCYLITVDDEEDRDWILAATPLYLGPHMVFPLPWDVTFNAANLSSCKVPVWVELPNIHPSLEGFGALLLKNVGEVLYTTCEETECRFTNIKGCLRMDLSEELPDSLEIVDPDTGDSYLHPILYRSLPDACFNCHQRGHVVRSCPARRQRRNTQESNSITTTSEAQQATTEGFKPVGNQKGKMDTEKEPKRKRDAQQPPGGTVEIVASPTSVSSPGNSLKDGTNAQAPKDNTPRAKGNATKNKQRLAKAGVSGSQKGNHS</sequence>
<feature type="compositionally biased region" description="Basic residues" evidence="2">
    <location>
        <begin position="479"/>
        <end position="488"/>
    </location>
</feature>
<proteinExistence type="predicted"/>